<gene>
    <name evidence="1" type="ORF">BDR25DRAFT_343584</name>
</gene>
<accession>A0ACB6QRB4</accession>
<evidence type="ECO:0000313" key="2">
    <source>
        <dbReference type="Proteomes" id="UP000799755"/>
    </source>
</evidence>
<dbReference type="EMBL" id="MU003511">
    <property type="protein sequence ID" value="KAF2469548.1"/>
    <property type="molecule type" value="Genomic_DNA"/>
</dbReference>
<comment type="caution">
    <text evidence="1">The sequence shown here is derived from an EMBL/GenBank/DDBJ whole genome shotgun (WGS) entry which is preliminary data.</text>
</comment>
<reference evidence="1" key="1">
    <citation type="journal article" date="2020" name="Stud. Mycol.">
        <title>101 Dothideomycetes genomes: a test case for predicting lifestyles and emergence of pathogens.</title>
        <authorList>
            <person name="Haridas S."/>
            <person name="Albert R."/>
            <person name="Binder M."/>
            <person name="Bloem J."/>
            <person name="Labutti K."/>
            <person name="Salamov A."/>
            <person name="Andreopoulos B."/>
            <person name="Baker S."/>
            <person name="Barry K."/>
            <person name="Bills G."/>
            <person name="Bluhm B."/>
            <person name="Cannon C."/>
            <person name="Castanera R."/>
            <person name="Culley D."/>
            <person name="Daum C."/>
            <person name="Ezra D."/>
            <person name="Gonzalez J."/>
            <person name="Henrissat B."/>
            <person name="Kuo A."/>
            <person name="Liang C."/>
            <person name="Lipzen A."/>
            <person name="Lutzoni F."/>
            <person name="Magnuson J."/>
            <person name="Mondo S."/>
            <person name="Nolan M."/>
            <person name="Ohm R."/>
            <person name="Pangilinan J."/>
            <person name="Park H.-J."/>
            <person name="Ramirez L."/>
            <person name="Alfaro M."/>
            <person name="Sun H."/>
            <person name="Tritt A."/>
            <person name="Yoshinaga Y."/>
            <person name="Zwiers L.-H."/>
            <person name="Turgeon B."/>
            <person name="Goodwin S."/>
            <person name="Spatafora J."/>
            <person name="Crous P."/>
            <person name="Grigoriev I."/>
        </authorList>
    </citation>
    <scope>NUCLEOTIDE SEQUENCE</scope>
    <source>
        <strain evidence="1">ATCC 200398</strain>
    </source>
</reference>
<proteinExistence type="predicted"/>
<protein>
    <submittedName>
        <fullName evidence="1">GroES-like protein</fullName>
    </submittedName>
</protein>
<keyword evidence="2" id="KW-1185">Reference proteome</keyword>
<evidence type="ECO:0000313" key="1">
    <source>
        <dbReference type="EMBL" id="KAF2469548.1"/>
    </source>
</evidence>
<organism evidence="1 2">
    <name type="scientific">Lindgomyces ingoldianus</name>
    <dbReference type="NCBI Taxonomy" id="673940"/>
    <lineage>
        <taxon>Eukaryota</taxon>
        <taxon>Fungi</taxon>
        <taxon>Dikarya</taxon>
        <taxon>Ascomycota</taxon>
        <taxon>Pezizomycotina</taxon>
        <taxon>Dothideomycetes</taxon>
        <taxon>Pleosporomycetidae</taxon>
        <taxon>Pleosporales</taxon>
        <taxon>Lindgomycetaceae</taxon>
        <taxon>Lindgomyces</taxon>
    </lineage>
</organism>
<name>A0ACB6QRB4_9PLEO</name>
<dbReference type="Proteomes" id="UP000799755">
    <property type="component" value="Unassembled WGS sequence"/>
</dbReference>
<sequence length="360" mass="39421">MQHPTRMKALVATADAQWQLQTDVPIPDLMDGEVLIQITAVALNPSDIKQLDNCPVEGTICGMDLAGVVVKVKRNVRKDLRIGDRVSAFVFGCNPSRCMNGAFAEYAAAKAEFCIKLPESVPPPEGASLSVGLMTCGLALRSLGLVNEAAEREPFHAPSSRTHVLVYGGSTATGTLAIQLLRYLNYIPLAVCSPRNFLLAERAGAAQCFDYKTPNIIMEVREIIGESLCYVLDCIGSPNSTTACYGVIGRDGGKYTSLAPFPDRLRMRRKNVRPEWILGYSVFGTNVNLNKEYLKEASPQDGEFAVAWTLEMESLIWQSRLQSHPIQIQPDGLRGIKRDKDLLKTGGISGKKLVYIVQDT</sequence>